<keyword evidence="1" id="KW-1133">Transmembrane helix</keyword>
<sequence>MDKLTLSTQLSEQDFIKANFYLYFKKWNSRFIFGIGILALLSVLFLYVTGALNEIPWIGLAFGLYFTVGIPGHIYYAAKKGYKTNKRVSEPLLYQFDQDNFQITGESFESRLSWDKVYSVTETKSWVLIWLTPQVANIVPKRDFSPEQLRLFKALVKEQKGPKNKLKPV</sequence>
<keyword evidence="4" id="KW-1185">Reference proteome</keyword>
<name>A0A5B6TDS5_9BACT</name>
<dbReference type="Proteomes" id="UP000324133">
    <property type="component" value="Unassembled WGS sequence"/>
</dbReference>
<gene>
    <name evidence="3" type="ORF">FOA19_22180</name>
</gene>
<dbReference type="InterPro" id="IPR025588">
    <property type="entry name" value="YcxB-like_C"/>
</dbReference>
<dbReference type="OrthoDB" id="1249483at2"/>
<dbReference type="AlphaFoldDB" id="A0A5B6TDS5"/>
<dbReference type="Pfam" id="PF14317">
    <property type="entry name" value="YcxB"/>
    <property type="match status" value="1"/>
</dbReference>
<keyword evidence="1" id="KW-0472">Membrane</keyword>
<evidence type="ECO:0000259" key="2">
    <source>
        <dbReference type="Pfam" id="PF14317"/>
    </source>
</evidence>
<organism evidence="3 4">
    <name type="scientific">Rufibacter hautae</name>
    <dbReference type="NCBI Taxonomy" id="2595005"/>
    <lineage>
        <taxon>Bacteria</taxon>
        <taxon>Pseudomonadati</taxon>
        <taxon>Bacteroidota</taxon>
        <taxon>Cytophagia</taxon>
        <taxon>Cytophagales</taxon>
        <taxon>Hymenobacteraceae</taxon>
        <taxon>Rufibacter</taxon>
    </lineage>
</organism>
<dbReference type="RefSeq" id="WP_149093022.1">
    <property type="nucleotide sequence ID" value="NZ_VKKY01000003.1"/>
</dbReference>
<evidence type="ECO:0000313" key="4">
    <source>
        <dbReference type="Proteomes" id="UP000324133"/>
    </source>
</evidence>
<evidence type="ECO:0000256" key="1">
    <source>
        <dbReference type="SAM" id="Phobius"/>
    </source>
</evidence>
<feature type="transmembrane region" description="Helical" evidence="1">
    <location>
        <begin position="31"/>
        <end position="49"/>
    </location>
</feature>
<evidence type="ECO:0000313" key="3">
    <source>
        <dbReference type="EMBL" id="KAA3437081.1"/>
    </source>
</evidence>
<feature type="transmembrane region" description="Helical" evidence="1">
    <location>
        <begin position="55"/>
        <end position="78"/>
    </location>
</feature>
<proteinExistence type="predicted"/>
<dbReference type="EMBL" id="VKKY01000003">
    <property type="protein sequence ID" value="KAA3437081.1"/>
    <property type="molecule type" value="Genomic_DNA"/>
</dbReference>
<protein>
    <submittedName>
        <fullName evidence="3">YcxB family protein</fullName>
    </submittedName>
</protein>
<feature type="domain" description="YcxB-like C-terminal" evidence="2">
    <location>
        <begin position="96"/>
        <end position="155"/>
    </location>
</feature>
<reference evidence="3 4" key="1">
    <citation type="submission" date="2019-07" db="EMBL/GenBank/DDBJ databases">
        <title>Rufibacter sp. nov., isolated from lake sediment.</title>
        <authorList>
            <person name="Qu J.-H."/>
        </authorList>
    </citation>
    <scope>NUCLEOTIDE SEQUENCE [LARGE SCALE GENOMIC DNA]</scope>
    <source>
        <strain evidence="3 4">NBS58-1</strain>
    </source>
</reference>
<accession>A0A5B6TDS5</accession>
<comment type="caution">
    <text evidence="3">The sequence shown here is derived from an EMBL/GenBank/DDBJ whole genome shotgun (WGS) entry which is preliminary data.</text>
</comment>
<keyword evidence="1" id="KW-0812">Transmembrane</keyword>